<feature type="domain" description="TonB-dependent receptor plug" evidence="5">
    <location>
        <begin position="140"/>
        <end position="245"/>
    </location>
</feature>
<protein>
    <submittedName>
        <fullName evidence="7">Carboxypeptidase family protein</fullName>
    </submittedName>
</protein>
<dbReference type="Pfam" id="PF13620">
    <property type="entry name" value="CarboxypepD_reg"/>
    <property type="match status" value="1"/>
</dbReference>
<dbReference type="RefSeq" id="WP_260472678.1">
    <property type="nucleotide sequence ID" value="NZ_RSDW01000001.1"/>
</dbReference>
<name>A0A3R9PQ53_9BACT</name>
<evidence type="ECO:0000256" key="2">
    <source>
        <dbReference type="ARBA" id="ARBA00023136"/>
    </source>
</evidence>
<dbReference type="AlphaFoldDB" id="A0A3R9PQ53"/>
<feature type="chain" id="PRO_5018569776" evidence="4">
    <location>
        <begin position="27"/>
        <end position="1143"/>
    </location>
</feature>
<dbReference type="Gene3D" id="2.40.170.20">
    <property type="entry name" value="TonB-dependent receptor, beta-barrel domain"/>
    <property type="match status" value="1"/>
</dbReference>
<organism evidence="7 8">
    <name type="scientific">Edaphobacter aggregans</name>
    <dbReference type="NCBI Taxonomy" id="570835"/>
    <lineage>
        <taxon>Bacteria</taxon>
        <taxon>Pseudomonadati</taxon>
        <taxon>Acidobacteriota</taxon>
        <taxon>Terriglobia</taxon>
        <taxon>Terriglobales</taxon>
        <taxon>Acidobacteriaceae</taxon>
        <taxon>Edaphobacter</taxon>
    </lineage>
</organism>
<proteinExistence type="predicted"/>
<evidence type="ECO:0000256" key="3">
    <source>
        <dbReference type="ARBA" id="ARBA00023237"/>
    </source>
</evidence>
<dbReference type="EMBL" id="RSDW01000001">
    <property type="protein sequence ID" value="RSL15393.1"/>
    <property type="molecule type" value="Genomic_DNA"/>
</dbReference>
<evidence type="ECO:0000313" key="7">
    <source>
        <dbReference type="EMBL" id="RSL15393.1"/>
    </source>
</evidence>
<evidence type="ECO:0000313" key="8">
    <source>
        <dbReference type="Proteomes" id="UP000269669"/>
    </source>
</evidence>
<comment type="subcellular location">
    <subcellularLocation>
        <location evidence="1">Cell outer membrane</location>
    </subcellularLocation>
</comment>
<gene>
    <name evidence="7" type="ORF">EDE15_0879</name>
</gene>
<dbReference type="SUPFAM" id="SSF49464">
    <property type="entry name" value="Carboxypeptidase regulatory domain-like"/>
    <property type="match status" value="1"/>
</dbReference>
<dbReference type="InterPro" id="IPR012910">
    <property type="entry name" value="Plug_dom"/>
</dbReference>
<dbReference type="SUPFAM" id="SSF56935">
    <property type="entry name" value="Porins"/>
    <property type="match status" value="1"/>
</dbReference>
<accession>A0A3R9PQ53</accession>
<evidence type="ECO:0000259" key="5">
    <source>
        <dbReference type="Pfam" id="PF07715"/>
    </source>
</evidence>
<keyword evidence="7" id="KW-0645">Protease</keyword>
<evidence type="ECO:0000259" key="6">
    <source>
        <dbReference type="Pfam" id="PF25183"/>
    </source>
</evidence>
<sequence>MLTLSRCTTVVTLISALAVTAMYGQAPGTGAINGRVFDAARLPIVNAQIFVVNESTHTSRIVATTAEGFFSAPLLTPGSYSVTVQQPGFEGKEAQKILVAVGEITSLAFTLSVAQHHETVQVNADVELVQAQSATLGRSVDDRAIQALPLANRNFTQILSLSPGVIVSLPDATTLGRGTQNVATNGNKTTANNIQFNGIDANNLSQNSAESDGEEVGVAVPAPDSIQEFKVQTANYDATYGRGTGANVDLVSKAGTNQFHGSAWEFIRNDIFNANTFFLKRSGQPRPVLKQNQFGVSLGGPIFKDKTFFFAAYQGLRSSNGLGNTSTVFLPQLTSDRSAATLGAEFCSSGPTNAGGTQLACDGSNINPVALKLLNFKFSNGQFAVPAPQILLPETPGQTPIGQSTFSIPATYKEDQFTGNLDQTIAAKDQVMARFFYSHAPTIQPFSSNAANLPGWGTNELDQNAMLVLGYTHVFNSNMVNLARFGYMRFDGIASIAAPISTADIGTQSPLGVSSTNVTAPYISVNGLFIVGAITPFQDQVTNTFVWQNTLSMTSGRHSLRIGVEAKHHQVMVNPPFGIAGAIETRTFNDFLLGQSAAQNGSPNGLSNVQLSNGASGIFRRDERYNDLAAFVQDDIRLSSRVSIFAGIRYEIFGAPTEENGRLAIFDPSIASPTAPPSGTFSGFAVTNNFPGAIPDGVLRLNRNGLWPNNYFNISPRIGFAVRLTDRPTILVRGGYGIYFDRLSAGLVENLVNQPPFALTQTLSDAQNGAATEQQPFNPILPPTSSYPIFMPRVPGGAQSLFQVDPNVTDPYTQEYNLNIQSSFARDYLFEVGYVGTRSLHIPGGVEFNQALLASPQHPINGETTNTVANITNRLPFDGVSTGSIIFQTRFPSNFNSLQTSLTKRISHGLQFLAGYTWSKSMDETSGTGGSEVFEEWLLSNDQNNPRQAYGPTDFDRTHRFVFSLVYQTPSFSSAPRLTRNILGNWQASAIAVAQSGSALTILDSNAGLVYGNFENRAQRPTSNPLTPGSVYDRALGHYLDANAFPSAPMAPNGVTASDTDFGNSSTGFLRGPGQRNLDLALERSFPIFERMTFHFRTEFFNITNTPNFANPNNNLSSGQAFGTITGTSNNPRIIQFAGKILF</sequence>
<evidence type="ECO:0000256" key="4">
    <source>
        <dbReference type="SAM" id="SignalP"/>
    </source>
</evidence>
<dbReference type="InterPro" id="IPR008969">
    <property type="entry name" value="CarboxyPept-like_regulatory"/>
</dbReference>
<dbReference type="Pfam" id="PF25183">
    <property type="entry name" value="OMP_b-brl_4"/>
    <property type="match status" value="1"/>
</dbReference>
<comment type="caution">
    <text evidence="7">The sequence shown here is derived from an EMBL/GenBank/DDBJ whole genome shotgun (WGS) entry which is preliminary data.</text>
</comment>
<keyword evidence="7" id="KW-0121">Carboxypeptidase</keyword>
<evidence type="ECO:0000256" key="1">
    <source>
        <dbReference type="ARBA" id="ARBA00004442"/>
    </source>
</evidence>
<feature type="signal peptide" evidence="4">
    <location>
        <begin position="1"/>
        <end position="26"/>
    </location>
</feature>
<keyword evidence="4" id="KW-0732">Signal</keyword>
<keyword evidence="7" id="KW-0378">Hydrolase</keyword>
<reference evidence="7 8" key="1">
    <citation type="submission" date="2018-12" db="EMBL/GenBank/DDBJ databases">
        <title>Sequencing of bacterial isolates from soil warming experiment in Harvard Forest, Massachusetts, USA.</title>
        <authorList>
            <person name="Deangelis K."/>
        </authorList>
    </citation>
    <scope>NUCLEOTIDE SEQUENCE [LARGE SCALE GENOMIC DNA]</scope>
    <source>
        <strain evidence="7 8">EB153</strain>
    </source>
</reference>
<keyword evidence="8" id="KW-1185">Reference proteome</keyword>
<dbReference type="Proteomes" id="UP000269669">
    <property type="component" value="Unassembled WGS sequence"/>
</dbReference>
<keyword evidence="3" id="KW-0998">Cell outer membrane</keyword>
<dbReference type="InterPro" id="IPR057601">
    <property type="entry name" value="Oar-like_b-barrel"/>
</dbReference>
<feature type="domain" description="TonB-dependent transporter Oar-like beta-barrel" evidence="6">
    <location>
        <begin position="251"/>
        <end position="1136"/>
    </location>
</feature>
<dbReference type="Gene3D" id="2.60.40.1120">
    <property type="entry name" value="Carboxypeptidase-like, regulatory domain"/>
    <property type="match status" value="1"/>
</dbReference>
<dbReference type="GO" id="GO:0009279">
    <property type="term" value="C:cell outer membrane"/>
    <property type="evidence" value="ECO:0007669"/>
    <property type="project" value="UniProtKB-SubCell"/>
</dbReference>
<dbReference type="Pfam" id="PF07715">
    <property type="entry name" value="Plug"/>
    <property type="match status" value="1"/>
</dbReference>
<keyword evidence="2" id="KW-0472">Membrane</keyword>
<dbReference type="InterPro" id="IPR036942">
    <property type="entry name" value="Beta-barrel_TonB_sf"/>
</dbReference>
<dbReference type="GO" id="GO:0004180">
    <property type="term" value="F:carboxypeptidase activity"/>
    <property type="evidence" value="ECO:0007669"/>
    <property type="project" value="UniProtKB-KW"/>
</dbReference>